<dbReference type="GO" id="GO:0070536">
    <property type="term" value="P:protein K63-linked deubiquitination"/>
    <property type="evidence" value="ECO:0007669"/>
    <property type="project" value="InterPro"/>
</dbReference>
<organism evidence="10 11">
    <name type="scientific">Cucurbita moschata</name>
    <name type="common">Winter crookneck squash</name>
    <name type="synonym">Cucurbita pepo var. moschata</name>
    <dbReference type="NCBI Taxonomy" id="3662"/>
    <lineage>
        <taxon>Eukaryota</taxon>
        <taxon>Viridiplantae</taxon>
        <taxon>Streptophyta</taxon>
        <taxon>Embryophyta</taxon>
        <taxon>Tracheophyta</taxon>
        <taxon>Spermatophyta</taxon>
        <taxon>Magnoliopsida</taxon>
        <taxon>eudicotyledons</taxon>
        <taxon>Gunneridae</taxon>
        <taxon>Pentapetalae</taxon>
        <taxon>rosids</taxon>
        <taxon>fabids</taxon>
        <taxon>Cucurbitales</taxon>
        <taxon>Cucurbitaceae</taxon>
        <taxon>Cucurbiteae</taxon>
        <taxon>Cucurbita</taxon>
    </lineage>
</organism>
<evidence type="ECO:0000256" key="3">
    <source>
        <dbReference type="ARBA" id="ARBA00022670"/>
    </source>
</evidence>
<dbReference type="GO" id="GO:0005768">
    <property type="term" value="C:endosome"/>
    <property type="evidence" value="ECO:0007669"/>
    <property type="project" value="TreeGrafter"/>
</dbReference>
<dbReference type="GO" id="GO:0006508">
    <property type="term" value="P:proteolysis"/>
    <property type="evidence" value="ECO:0007669"/>
    <property type="project" value="UniProtKB-KW"/>
</dbReference>
<dbReference type="InterPro" id="IPR000555">
    <property type="entry name" value="JAMM/MPN+_dom"/>
</dbReference>
<dbReference type="RefSeq" id="XP_022961774.1">
    <property type="nucleotide sequence ID" value="XM_023106006.1"/>
</dbReference>
<evidence type="ECO:0000259" key="9">
    <source>
        <dbReference type="PROSITE" id="PS50249"/>
    </source>
</evidence>
<evidence type="ECO:0000256" key="2">
    <source>
        <dbReference type="ARBA" id="ARBA00010981"/>
    </source>
</evidence>
<evidence type="ECO:0000256" key="4">
    <source>
        <dbReference type="ARBA" id="ARBA00022723"/>
    </source>
</evidence>
<dbReference type="PANTHER" id="PTHR12947">
    <property type="entry name" value="AMSH-LIKE PROTEASE"/>
    <property type="match status" value="1"/>
</dbReference>
<comment type="similarity">
    <text evidence="2">Belongs to the peptidase M67C family.</text>
</comment>
<comment type="cofactor">
    <cofactor evidence="1">
        <name>Zn(2+)</name>
        <dbReference type="ChEBI" id="CHEBI:29105"/>
    </cofactor>
</comment>
<dbReference type="GeneID" id="111462445"/>
<name>A0A6J1HF06_CUCMO</name>
<protein>
    <submittedName>
        <fullName evidence="11">AMSH-like ubiquitin thioesterase 2 isoform X1</fullName>
    </submittedName>
</protein>
<evidence type="ECO:0000256" key="8">
    <source>
        <dbReference type="ARBA" id="ARBA00023049"/>
    </source>
</evidence>
<keyword evidence="10" id="KW-1185">Reference proteome</keyword>
<evidence type="ECO:0000256" key="1">
    <source>
        <dbReference type="ARBA" id="ARBA00001947"/>
    </source>
</evidence>
<keyword evidence="5" id="KW-0833">Ubl conjugation pathway</keyword>
<dbReference type="SMART" id="SM00232">
    <property type="entry name" value="JAB_MPN"/>
    <property type="match status" value="1"/>
</dbReference>
<proteinExistence type="inferred from homology"/>
<evidence type="ECO:0000256" key="7">
    <source>
        <dbReference type="ARBA" id="ARBA00022833"/>
    </source>
</evidence>
<dbReference type="PROSITE" id="PS50249">
    <property type="entry name" value="MPN"/>
    <property type="match status" value="1"/>
</dbReference>
<dbReference type="InterPro" id="IPR037518">
    <property type="entry name" value="MPN"/>
</dbReference>
<dbReference type="GO" id="GO:0140492">
    <property type="term" value="F:metal-dependent deubiquitinase activity"/>
    <property type="evidence" value="ECO:0007669"/>
    <property type="project" value="InterPro"/>
</dbReference>
<dbReference type="Pfam" id="PF01398">
    <property type="entry name" value="JAB"/>
    <property type="match status" value="1"/>
</dbReference>
<reference evidence="11" key="1">
    <citation type="submission" date="2025-08" db="UniProtKB">
        <authorList>
            <consortium name="RefSeq"/>
        </authorList>
    </citation>
    <scope>IDENTIFICATION</scope>
    <source>
        <tissue evidence="11">Young leaves</tissue>
    </source>
</reference>
<feature type="domain" description="MPN" evidence="9">
    <location>
        <begin position="89"/>
        <end position="220"/>
    </location>
</feature>
<evidence type="ECO:0000256" key="5">
    <source>
        <dbReference type="ARBA" id="ARBA00022786"/>
    </source>
</evidence>
<keyword evidence="3" id="KW-0645">Protease</keyword>
<keyword evidence="8" id="KW-0482">Metalloprotease</keyword>
<evidence type="ECO:0000256" key="6">
    <source>
        <dbReference type="ARBA" id="ARBA00022801"/>
    </source>
</evidence>
<dbReference type="FunFam" id="3.40.140.10:FF:000046">
    <property type="entry name" value="AMSH-like ubiquitin thioesterase 2"/>
    <property type="match status" value="1"/>
</dbReference>
<dbReference type="SUPFAM" id="SSF102712">
    <property type="entry name" value="JAB1/MPN domain"/>
    <property type="match status" value="1"/>
</dbReference>
<dbReference type="CDD" id="cd08066">
    <property type="entry name" value="MPN_AMSH_like"/>
    <property type="match status" value="1"/>
</dbReference>
<keyword evidence="4" id="KW-0479">Metal-binding</keyword>
<dbReference type="PANTHER" id="PTHR12947:SF13">
    <property type="entry name" value="FI19924P1"/>
    <property type="match status" value="1"/>
</dbReference>
<dbReference type="AlphaFoldDB" id="A0A6J1HF06"/>
<keyword evidence="6" id="KW-0378">Hydrolase</keyword>
<sequence>MELITTHAEQIAPYFLPHLLSTASLSSQLQGHEQWFARNENSKNSPSLAISCTAKLPQDVQISPITGDDERGDFNSNNDSSASGLLKTLHISTRLMDDFLALSKSNTEKDLETCGILGAHLQEKETFYVTTLVIPKQESTSNSCQAINEEEVYAIHSERSLCPVGWIHTHPSQSCFMSSIDLHTHYPYQVMVPEAFAIVVAPTDASRSFGIFRLSDPGGMKILRECQEDGFHPHKGPEDGSPIYELCSNVYQNSNLRFEIIDLRS</sequence>
<dbReference type="Proteomes" id="UP000504609">
    <property type="component" value="Unplaced"/>
</dbReference>
<keyword evidence="7" id="KW-0862">Zinc</keyword>
<accession>A0A6J1HF06</accession>
<dbReference type="Gene3D" id="3.40.140.10">
    <property type="entry name" value="Cytidine Deaminase, domain 2"/>
    <property type="match status" value="1"/>
</dbReference>
<evidence type="ECO:0000313" key="10">
    <source>
        <dbReference type="Proteomes" id="UP000504609"/>
    </source>
</evidence>
<evidence type="ECO:0000313" key="11">
    <source>
        <dbReference type="RefSeq" id="XP_022961774.1"/>
    </source>
</evidence>
<dbReference type="KEGG" id="cmos:111462445"/>
<dbReference type="GO" id="GO:0016020">
    <property type="term" value="C:membrane"/>
    <property type="evidence" value="ECO:0007669"/>
    <property type="project" value="TreeGrafter"/>
</dbReference>
<dbReference type="GO" id="GO:0061578">
    <property type="term" value="F:K63-linked deubiquitinase activity"/>
    <property type="evidence" value="ECO:0007669"/>
    <property type="project" value="InterPro"/>
</dbReference>
<dbReference type="InterPro" id="IPR044098">
    <property type="entry name" value="STAMBP/STALP-like_MPN"/>
</dbReference>
<dbReference type="GO" id="GO:0046872">
    <property type="term" value="F:metal ion binding"/>
    <property type="evidence" value="ECO:0007669"/>
    <property type="project" value="UniProtKB-KW"/>
</dbReference>
<gene>
    <name evidence="11" type="primary">LOC111462445</name>
</gene>